<dbReference type="EMBL" id="AEYJ02000886">
    <property type="protein sequence ID" value="KFH06522.1"/>
    <property type="molecule type" value="Genomic_DNA"/>
</dbReference>
<feature type="non-terminal residue" evidence="1">
    <location>
        <position position="1"/>
    </location>
</feature>
<comment type="caution">
    <text evidence="1">The sequence shown here is derived from an EMBL/GenBank/DDBJ whole genome shotgun (WGS) entry which is preliminary data.</text>
</comment>
<proteinExistence type="predicted"/>
<reference evidence="1 2" key="2">
    <citation type="journal article" date="2015" name="Eukaryot. Cell">
        <title>Genetic mapping reveals that sinefungin resistance in Toxoplasma gondii is controlled by a putative amino acid transporter locus that can be used as a negative selectable marker.</title>
        <authorList>
            <person name="Behnke M.S."/>
            <person name="Khan A."/>
            <person name="Sibley L.D."/>
        </authorList>
    </citation>
    <scope>NUCLEOTIDE SEQUENCE [LARGE SCALE GENOMIC DNA]</scope>
    <source>
        <strain evidence="1 2">VAND</strain>
    </source>
</reference>
<evidence type="ECO:0000313" key="2">
    <source>
        <dbReference type="Proteomes" id="UP000028840"/>
    </source>
</evidence>
<evidence type="ECO:0000313" key="1">
    <source>
        <dbReference type="EMBL" id="KFH06522.1"/>
    </source>
</evidence>
<dbReference type="VEuPathDB" id="ToxoDB:TGVAND_253420B"/>
<gene>
    <name evidence="1" type="ORF">TGVAND_253420B</name>
</gene>
<organism evidence="1 2">
    <name type="scientific">Toxoplasma gondii VAND</name>
    <dbReference type="NCBI Taxonomy" id="933077"/>
    <lineage>
        <taxon>Eukaryota</taxon>
        <taxon>Sar</taxon>
        <taxon>Alveolata</taxon>
        <taxon>Apicomplexa</taxon>
        <taxon>Conoidasida</taxon>
        <taxon>Coccidia</taxon>
        <taxon>Eucoccidiorida</taxon>
        <taxon>Eimeriorina</taxon>
        <taxon>Sarcocystidae</taxon>
        <taxon>Toxoplasma</taxon>
    </lineage>
</organism>
<reference evidence="1 2" key="1">
    <citation type="submission" date="2014-08" db="EMBL/GenBank/DDBJ databases">
        <authorList>
            <person name="Sibley D."/>
            <person name="Venepally P."/>
            <person name="Karamycheva S."/>
            <person name="Hadjithomas M."/>
            <person name="Khan A."/>
            <person name="Brunk B."/>
            <person name="Roos D."/>
            <person name="Caler E."/>
            <person name="Lorenzi H."/>
        </authorList>
    </citation>
    <scope>NUCLEOTIDE SEQUENCE [LARGE SCALE GENOMIC DNA]</scope>
    <source>
        <strain evidence="1 2">VAND</strain>
    </source>
</reference>
<name>A0A086Q1P0_TOXGO</name>
<dbReference type="AlphaFoldDB" id="A0A086Q1P0"/>
<sequence length="34" mass="3811">LSCTLATILNAIPLFQIYLYRDNTAKALGKRKEA</sequence>
<dbReference type="Proteomes" id="UP000028840">
    <property type="component" value="Unassembled WGS sequence"/>
</dbReference>
<protein>
    <submittedName>
        <fullName evidence="1">PQ loop repeat-containing protein</fullName>
    </submittedName>
</protein>
<accession>A0A086Q1P0</accession>